<gene>
    <name evidence="12 13 14" type="primary">LOC116956817</name>
</gene>
<evidence type="ECO:0000256" key="1">
    <source>
        <dbReference type="ARBA" id="ARBA00004125"/>
    </source>
</evidence>
<evidence type="ECO:0000256" key="4">
    <source>
        <dbReference type="ARBA" id="ARBA00005975"/>
    </source>
</evidence>
<sequence>MNVPPPDQFGNDFNKAPGGAPMGGENPGPHGYAHPPGYLLQGPNGPQAPPPPYDYPRQQLPGHPGYPGHPSYAGPLVGPNPAAAYPPGPPEPQGANAGQPLPPQLMQPQGYLMVPNVTVVQQPLRTPDPVAVTCPSCQQPVVTKTSTYPGLLAWLIVGGLFLAGLVLLIPLLFCFVPLCIPSCHDVRHRCPNCKANIYTYTRM</sequence>
<dbReference type="GeneID" id="116956817"/>
<dbReference type="InterPro" id="IPR006629">
    <property type="entry name" value="LITAF"/>
</dbReference>
<dbReference type="KEGG" id="pmrn:116956817"/>
<evidence type="ECO:0000313" key="13">
    <source>
        <dbReference type="RefSeq" id="XP_032834565.1"/>
    </source>
</evidence>
<dbReference type="PANTHER" id="PTHR23292:SF6">
    <property type="entry name" value="FI16602P1-RELATED"/>
    <property type="match status" value="1"/>
</dbReference>
<dbReference type="RefSeq" id="XP_032834573.1">
    <property type="nucleotide sequence ID" value="XM_032978682.1"/>
</dbReference>
<feature type="compositionally biased region" description="Low complexity" evidence="8">
    <location>
        <begin position="55"/>
        <end position="83"/>
    </location>
</feature>
<dbReference type="SMART" id="SM00714">
    <property type="entry name" value="LITAF"/>
    <property type="match status" value="1"/>
</dbReference>
<evidence type="ECO:0000256" key="5">
    <source>
        <dbReference type="ARBA" id="ARBA00022723"/>
    </source>
</evidence>
<evidence type="ECO:0000313" key="12">
    <source>
        <dbReference type="RefSeq" id="XP_032834556.1"/>
    </source>
</evidence>
<dbReference type="RefSeq" id="XP_032834556.1">
    <property type="nucleotide sequence ID" value="XM_032978665.1"/>
</dbReference>
<dbReference type="AlphaFoldDB" id="A0AAJ7UGZ5"/>
<dbReference type="GO" id="GO:0005634">
    <property type="term" value="C:nucleus"/>
    <property type="evidence" value="ECO:0007669"/>
    <property type="project" value="TreeGrafter"/>
</dbReference>
<evidence type="ECO:0000256" key="6">
    <source>
        <dbReference type="ARBA" id="ARBA00022833"/>
    </source>
</evidence>
<dbReference type="PROSITE" id="PS51837">
    <property type="entry name" value="LITAF"/>
    <property type="match status" value="1"/>
</dbReference>
<name>A0AAJ7UGZ5_PETMA</name>
<dbReference type="Pfam" id="PF10601">
    <property type="entry name" value="zf-LITAF-like"/>
    <property type="match status" value="1"/>
</dbReference>
<organism evidence="11 14">
    <name type="scientific">Petromyzon marinus</name>
    <name type="common">Sea lamprey</name>
    <dbReference type="NCBI Taxonomy" id="7757"/>
    <lineage>
        <taxon>Eukaryota</taxon>
        <taxon>Metazoa</taxon>
        <taxon>Chordata</taxon>
        <taxon>Craniata</taxon>
        <taxon>Vertebrata</taxon>
        <taxon>Cyclostomata</taxon>
        <taxon>Hyperoartia</taxon>
        <taxon>Petromyzontiformes</taxon>
        <taxon>Petromyzontidae</taxon>
        <taxon>Petromyzon</taxon>
    </lineage>
</organism>
<keyword evidence="9" id="KW-1133">Transmembrane helix</keyword>
<evidence type="ECO:0000256" key="2">
    <source>
        <dbReference type="ARBA" id="ARBA00004414"/>
    </source>
</evidence>
<evidence type="ECO:0000256" key="3">
    <source>
        <dbReference type="ARBA" id="ARBA00004630"/>
    </source>
</evidence>
<comment type="similarity">
    <text evidence="4">Belongs to the CDIP1/LITAF family.</text>
</comment>
<dbReference type="GO" id="GO:0098560">
    <property type="term" value="C:cytoplasmic side of late endosome membrane"/>
    <property type="evidence" value="ECO:0007669"/>
    <property type="project" value="TreeGrafter"/>
</dbReference>
<keyword evidence="11" id="KW-1185">Reference proteome</keyword>
<dbReference type="InterPro" id="IPR037519">
    <property type="entry name" value="LITAF_fam"/>
</dbReference>
<protein>
    <submittedName>
        <fullName evidence="12 13">Lipopolysaccharide-induced tumor necrosis factor-alpha factor homolog</fullName>
    </submittedName>
</protein>
<keyword evidence="5" id="KW-0479">Metal-binding</keyword>
<comment type="subcellular location">
    <subcellularLocation>
        <location evidence="1">Endosome membrane</location>
        <topology evidence="1">Peripheral membrane protein</topology>
        <orientation evidence="1">Cytoplasmic side</orientation>
    </subcellularLocation>
    <subcellularLocation>
        <location evidence="2">Late endosome membrane</location>
    </subcellularLocation>
    <subcellularLocation>
        <location evidence="3">Lysosome membrane</location>
        <topology evidence="3">Peripheral membrane protein</topology>
        <orientation evidence="3">Cytoplasmic side</orientation>
    </subcellularLocation>
</comment>
<feature type="compositionally biased region" description="Low complexity" evidence="8">
    <location>
        <begin position="27"/>
        <end position="45"/>
    </location>
</feature>
<evidence type="ECO:0000313" key="14">
    <source>
        <dbReference type="RefSeq" id="XP_032834573.1"/>
    </source>
</evidence>
<evidence type="ECO:0000256" key="7">
    <source>
        <dbReference type="ARBA" id="ARBA00023136"/>
    </source>
</evidence>
<accession>A0AAJ7UGZ5</accession>
<keyword evidence="6" id="KW-0862">Zinc</keyword>
<dbReference type="GO" id="GO:0098574">
    <property type="term" value="C:cytoplasmic side of lysosomal membrane"/>
    <property type="evidence" value="ECO:0007669"/>
    <property type="project" value="TreeGrafter"/>
</dbReference>
<feature type="domain" description="LITAF" evidence="10">
    <location>
        <begin position="114"/>
        <end position="202"/>
    </location>
</feature>
<evidence type="ECO:0000259" key="10">
    <source>
        <dbReference type="PROSITE" id="PS51837"/>
    </source>
</evidence>
<evidence type="ECO:0000256" key="9">
    <source>
        <dbReference type="SAM" id="Phobius"/>
    </source>
</evidence>
<reference evidence="12 13" key="1">
    <citation type="submission" date="2025-04" db="UniProtKB">
        <authorList>
            <consortium name="RefSeq"/>
        </authorList>
    </citation>
    <scope>IDENTIFICATION</scope>
    <source>
        <tissue evidence="12 13">Sperm</tissue>
    </source>
</reference>
<proteinExistence type="inferred from homology"/>
<dbReference type="RefSeq" id="XP_032834565.1">
    <property type="nucleotide sequence ID" value="XM_032978674.1"/>
</dbReference>
<evidence type="ECO:0000256" key="8">
    <source>
        <dbReference type="SAM" id="MobiDB-lite"/>
    </source>
</evidence>
<dbReference type="Proteomes" id="UP001318040">
    <property type="component" value="Chromosome 3"/>
</dbReference>
<keyword evidence="7 9" id="KW-0472">Membrane</keyword>
<evidence type="ECO:0000313" key="11">
    <source>
        <dbReference type="Proteomes" id="UP001318040"/>
    </source>
</evidence>
<feature type="transmembrane region" description="Helical" evidence="9">
    <location>
        <begin position="151"/>
        <end position="180"/>
    </location>
</feature>
<keyword evidence="9" id="KW-0812">Transmembrane</keyword>
<dbReference type="PANTHER" id="PTHR23292">
    <property type="entry name" value="LIPOPOLYSACCHARIDE-INDUCED TUMOR NECROSIS FACTOR-ALPHA FACTOR"/>
    <property type="match status" value="1"/>
</dbReference>
<dbReference type="GO" id="GO:0008270">
    <property type="term" value="F:zinc ion binding"/>
    <property type="evidence" value="ECO:0007669"/>
    <property type="project" value="TreeGrafter"/>
</dbReference>
<feature type="region of interest" description="Disordered" evidence="8">
    <location>
        <begin position="1"/>
        <end position="104"/>
    </location>
</feature>